<evidence type="ECO:0000256" key="1">
    <source>
        <dbReference type="SAM" id="Phobius"/>
    </source>
</evidence>
<dbReference type="AlphaFoldDB" id="A0A1T5MHG9"/>
<reference evidence="2 3" key="1">
    <citation type="submission" date="2017-02" db="EMBL/GenBank/DDBJ databases">
        <authorList>
            <person name="Peterson S.W."/>
        </authorList>
    </citation>
    <scope>NUCLEOTIDE SEQUENCE [LARGE SCALE GENOMIC DNA]</scope>
    <source>
        <strain evidence="2 3">M1</strain>
    </source>
</reference>
<organism evidence="2 3">
    <name type="scientific">Maledivibacter halophilus</name>
    <dbReference type="NCBI Taxonomy" id="36842"/>
    <lineage>
        <taxon>Bacteria</taxon>
        <taxon>Bacillati</taxon>
        <taxon>Bacillota</taxon>
        <taxon>Clostridia</taxon>
        <taxon>Peptostreptococcales</taxon>
        <taxon>Caminicellaceae</taxon>
        <taxon>Maledivibacter</taxon>
    </lineage>
</organism>
<keyword evidence="1" id="KW-0812">Transmembrane</keyword>
<feature type="transmembrane region" description="Helical" evidence="1">
    <location>
        <begin position="6"/>
        <end position="27"/>
    </location>
</feature>
<dbReference type="EMBL" id="FUZT01000015">
    <property type="protein sequence ID" value="SKC87329.1"/>
    <property type="molecule type" value="Genomic_DNA"/>
</dbReference>
<dbReference type="Proteomes" id="UP000190285">
    <property type="component" value="Unassembled WGS sequence"/>
</dbReference>
<keyword evidence="3" id="KW-1185">Reference proteome</keyword>
<name>A0A1T5MHG9_9FIRM</name>
<sequence length="125" mass="14513">MINIDYLLHILIVLFIVAIFGYFISILKEKYDLLNNKVTLKSKKITQKFLDELDLKIFKLGRLNLSIGDQIKIYLNNNNSIKGTILGAKKDDNILCILTIEDKIVELKVNKIKKLRILSKYGRIF</sequence>
<keyword evidence="1" id="KW-1133">Transmembrane helix</keyword>
<accession>A0A1T5MHG9</accession>
<gene>
    <name evidence="2" type="ORF">SAMN02194393_04694</name>
</gene>
<protein>
    <submittedName>
        <fullName evidence="2">Uncharacterized protein</fullName>
    </submittedName>
</protein>
<dbReference type="OrthoDB" id="1954971at2"/>
<evidence type="ECO:0000313" key="2">
    <source>
        <dbReference type="EMBL" id="SKC87329.1"/>
    </source>
</evidence>
<dbReference type="STRING" id="36842.SAMN02194393_04694"/>
<dbReference type="RefSeq" id="WP_079495183.1">
    <property type="nucleotide sequence ID" value="NZ_FUZT01000015.1"/>
</dbReference>
<evidence type="ECO:0000313" key="3">
    <source>
        <dbReference type="Proteomes" id="UP000190285"/>
    </source>
</evidence>
<keyword evidence="1" id="KW-0472">Membrane</keyword>
<proteinExistence type="predicted"/>